<keyword evidence="4" id="KW-1185">Reference proteome</keyword>
<evidence type="ECO:0000259" key="2">
    <source>
        <dbReference type="Pfam" id="PF05205"/>
    </source>
</evidence>
<evidence type="ECO:0000313" key="4">
    <source>
        <dbReference type="Proteomes" id="UP000005222"/>
    </source>
</evidence>
<gene>
    <name evidence="3" type="primary">Piso0_001807</name>
    <name evidence="3" type="ORF">GNLVRS01_PISO0E13094g</name>
</gene>
<accession>G8YP54</accession>
<dbReference type="InterPro" id="IPR055264">
    <property type="entry name" value="BOD1/SHG1_dom"/>
</dbReference>
<evidence type="ECO:0000313" key="3">
    <source>
        <dbReference type="EMBL" id="CCE79722.1"/>
    </source>
</evidence>
<proteinExistence type="predicted"/>
<dbReference type="OMA" id="EIMSEHN"/>
<dbReference type="EMBL" id="FO082055">
    <property type="protein sequence ID" value="CCE79722.1"/>
    <property type="molecule type" value="Genomic_DNA"/>
</dbReference>
<name>G8YP54_PICSO</name>
<reference evidence="3 4" key="1">
    <citation type="journal article" date="2012" name="G3 (Bethesda)">
        <title>Pichia sorbitophila, an interspecies yeast hybrid reveals early steps of genome resolution following polyploidization.</title>
        <authorList>
            <person name="Leh Louis V."/>
            <person name="Despons L."/>
            <person name="Friedrich A."/>
            <person name="Martin T."/>
            <person name="Durrens P."/>
            <person name="Casaregola S."/>
            <person name="Neuveglise C."/>
            <person name="Fairhead C."/>
            <person name="Marck C."/>
            <person name="Cruz J.A."/>
            <person name="Straub M.L."/>
            <person name="Kugler V."/>
            <person name="Sacerdot C."/>
            <person name="Uzunov Z."/>
            <person name="Thierry A."/>
            <person name="Weiss S."/>
            <person name="Bleykasten C."/>
            <person name="De Montigny J."/>
            <person name="Jacques N."/>
            <person name="Jung P."/>
            <person name="Lemaire M."/>
            <person name="Mallet S."/>
            <person name="Morel G."/>
            <person name="Richard G.F."/>
            <person name="Sarkar A."/>
            <person name="Savel G."/>
            <person name="Schacherer J."/>
            <person name="Seret M.L."/>
            <person name="Talla E."/>
            <person name="Samson G."/>
            <person name="Jubin C."/>
            <person name="Poulain J."/>
            <person name="Vacherie B."/>
            <person name="Barbe V."/>
            <person name="Pelletier E."/>
            <person name="Sherman D.J."/>
            <person name="Westhof E."/>
            <person name="Weissenbach J."/>
            <person name="Baret P.V."/>
            <person name="Wincker P."/>
            <person name="Gaillardin C."/>
            <person name="Dujon B."/>
            <person name="Souciet J.L."/>
        </authorList>
    </citation>
    <scope>NUCLEOTIDE SEQUENCE [LARGE SCALE GENOMIC DNA]</scope>
    <source>
        <strain evidence="4">ATCC MYA-4447 / BCRC 22081 / CBS 7064 / NBRC 10061 / NRRL Y-12695</strain>
    </source>
</reference>
<protein>
    <submittedName>
        <fullName evidence="3">Piso0_001807 protein</fullName>
    </submittedName>
</protein>
<dbReference type="HOGENOM" id="CLU_084830_0_0_1"/>
<feature type="compositionally biased region" description="Basic and acidic residues" evidence="1">
    <location>
        <begin position="229"/>
        <end position="241"/>
    </location>
</feature>
<dbReference type="Pfam" id="PF05205">
    <property type="entry name" value="COMPASS-Shg1"/>
    <property type="match status" value="1"/>
</dbReference>
<dbReference type="InParanoid" id="G8YP54"/>
<dbReference type="OrthoDB" id="5579731at2759"/>
<organism evidence="3 4">
    <name type="scientific">Pichia sorbitophila (strain ATCC MYA-4447 / BCRC 22081 / CBS 7064 / NBRC 10061 / NRRL Y-12695)</name>
    <name type="common">Hybrid yeast</name>
    <dbReference type="NCBI Taxonomy" id="559304"/>
    <lineage>
        <taxon>Eukaryota</taxon>
        <taxon>Fungi</taxon>
        <taxon>Dikarya</taxon>
        <taxon>Ascomycota</taxon>
        <taxon>Saccharomycotina</taxon>
        <taxon>Pichiomycetes</taxon>
        <taxon>Debaryomycetaceae</taxon>
        <taxon>Millerozyma</taxon>
    </lineage>
</organism>
<evidence type="ECO:0000256" key="1">
    <source>
        <dbReference type="SAM" id="MobiDB-lite"/>
    </source>
</evidence>
<dbReference type="Proteomes" id="UP000005222">
    <property type="component" value="Chromosome E"/>
</dbReference>
<dbReference type="AlphaFoldDB" id="G8YP54"/>
<feature type="domain" description="BOD1/SHG1" evidence="2">
    <location>
        <begin position="28"/>
        <end position="135"/>
    </location>
</feature>
<dbReference type="STRING" id="559304.G8YP54"/>
<feature type="region of interest" description="Disordered" evidence="1">
    <location>
        <begin position="205"/>
        <end position="241"/>
    </location>
</feature>
<dbReference type="eggNOG" id="ENOG502SBXK">
    <property type="taxonomic scope" value="Eukaryota"/>
</dbReference>
<feature type="region of interest" description="Disordered" evidence="1">
    <location>
        <begin position="1"/>
        <end position="22"/>
    </location>
</feature>
<feature type="compositionally biased region" description="Basic and acidic residues" evidence="1">
    <location>
        <begin position="1"/>
        <end position="13"/>
    </location>
</feature>
<sequence>MGSSDMDDKKQQKDNNSTLESVTDPKGLIAVYKKNGTFDRQRKSMLENFKKSETHSNLLLKLKLMVENKIKNDPTILTKNRGKMAALIQGGIINEHMQQKKNSKNDTSLLSIVDKDIQEKIIDSPEFHDIVKTELKDIKRRLLGISDEDYAKQLEEEKRNKELELEKLRKEDMEREYAYKNNFKIKNLNTSYKVTKVPRFNISSNRNSLREEDAGLNGHNGAGSSKSGSENKSKDVKYLMY</sequence>